<dbReference type="EMBL" id="QXHD01000004">
    <property type="protein sequence ID" value="NEZ58686.1"/>
    <property type="molecule type" value="Genomic_DNA"/>
</dbReference>
<dbReference type="SMART" id="SM00028">
    <property type="entry name" value="TPR"/>
    <property type="match status" value="2"/>
</dbReference>
<name>A0A6M0RR85_9CYAN</name>
<dbReference type="PANTHER" id="PTHR45954">
    <property type="entry name" value="LD33695P"/>
    <property type="match status" value="1"/>
</dbReference>
<accession>A0A6M0RR85</accession>
<dbReference type="InterPro" id="IPR019734">
    <property type="entry name" value="TPR_rpt"/>
</dbReference>
<keyword evidence="2" id="KW-0963">Cytoplasm</keyword>
<comment type="caution">
    <text evidence="4">The sequence shown here is derived from an EMBL/GenBank/DDBJ whole genome shotgun (WGS) entry which is preliminary data.</text>
</comment>
<dbReference type="InterPro" id="IPR052386">
    <property type="entry name" value="GPSM"/>
</dbReference>
<dbReference type="SUPFAM" id="SSF48452">
    <property type="entry name" value="TPR-like"/>
    <property type="match status" value="1"/>
</dbReference>
<evidence type="ECO:0000256" key="3">
    <source>
        <dbReference type="ARBA" id="ARBA00022737"/>
    </source>
</evidence>
<evidence type="ECO:0000313" key="5">
    <source>
        <dbReference type="Proteomes" id="UP000481033"/>
    </source>
</evidence>
<protein>
    <submittedName>
        <fullName evidence="4">Tetratricopeptide repeat protein</fullName>
    </submittedName>
</protein>
<reference evidence="4 5" key="1">
    <citation type="journal article" date="2020" name="Microb. Ecol.">
        <title>Ecogenomics of the Marine Benthic Filamentous Cyanobacterium Adonisia.</title>
        <authorList>
            <person name="Walter J.M."/>
            <person name="Coutinho F.H."/>
            <person name="Leomil L."/>
            <person name="Hargreaves P.I."/>
            <person name="Campeao M.E."/>
            <person name="Vieira V.V."/>
            <person name="Silva B.S."/>
            <person name="Fistarol G.O."/>
            <person name="Salomon P.S."/>
            <person name="Sawabe T."/>
            <person name="Mino S."/>
            <person name="Hosokawa M."/>
            <person name="Miyashita H."/>
            <person name="Maruyama F."/>
            <person name="van Verk M.C."/>
            <person name="Dutilh B.E."/>
            <person name="Thompson C.C."/>
            <person name="Thompson F.L."/>
        </authorList>
    </citation>
    <scope>NUCLEOTIDE SEQUENCE [LARGE SCALE GENOMIC DNA]</scope>
    <source>
        <strain evidence="4 5">CCMR0081</strain>
    </source>
</reference>
<comment type="subcellular location">
    <subcellularLocation>
        <location evidence="1">Cytoplasm</location>
    </subcellularLocation>
</comment>
<dbReference type="InterPro" id="IPR011990">
    <property type="entry name" value="TPR-like_helical_dom_sf"/>
</dbReference>
<proteinExistence type="predicted"/>
<dbReference type="Proteomes" id="UP000481033">
    <property type="component" value="Unassembled WGS sequence"/>
</dbReference>
<evidence type="ECO:0000256" key="1">
    <source>
        <dbReference type="ARBA" id="ARBA00004496"/>
    </source>
</evidence>
<dbReference type="PANTHER" id="PTHR45954:SF1">
    <property type="entry name" value="LD33695P"/>
    <property type="match status" value="1"/>
</dbReference>
<dbReference type="Gene3D" id="1.25.40.10">
    <property type="entry name" value="Tetratricopeptide repeat domain"/>
    <property type="match status" value="1"/>
</dbReference>
<organism evidence="4 5">
    <name type="scientific">Adonisia turfae CCMR0081</name>
    <dbReference type="NCBI Taxonomy" id="2292702"/>
    <lineage>
        <taxon>Bacteria</taxon>
        <taxon>Bacillati</taxon>
        <taxon>Cyanobacteriota</taxon>
        <taxon>Adonisia</taxon>
        <taxon>Adonisia turfae</taxon>
    </lineage>
</organism>
<dbReference type="RefSeq" id="WP_163701435.1">
    <property type="nucleotide sequence ID" value="NZ_QXHD01000004.1"/>
</dbReference>
<dbReference type="AlphaFoldDB" id="A0A6M0RR85"/>
<keyword evidence="5" id="KW-1185">Reference proteome</keyword>
<gene>
    <name evidence="4" type="ORF">DXZ20_24205</name>
</gene>
<dbReference type="Pfam" id="PF13424">
    <property type="entry name" value="TPR_12"/>
    <property type="match status" value="1"/>
</dbReference>
<keyword evidence="3" id="KW-0677">Repeat</keyword>
<sequence>MTNQTILETDDLAEAGHVILSHLAIARTDERYIQASRVERANYKAVQNWLISYQPYTEASNLKHMKGLLEAFHHLCSVNQWKLAAELLFLPIQVVNRPLEGAITEPLHMQLGHWGQYPIQIQLYKKLFGHSTPETDMVCLNGLGLAHQSLGNYNQAIDYHSQHLMLASQLEDLDAQQNGLCNLGNLCGLLGQYDAATTYYEQALVLARQLNDQQGEGELLGNLGVVMRSQRQFD</sequence>
<dbReference type="GO" id="GO:0005938">
    <property type="term" value="C:cell cortex"/>
    <property type="evidence" value="ECO:0007669"/>
    <property type="project" value="TreeGrafter"/>
</dbReference>
<evidence type="ECO:0000313" key="4">
    <source>
        <dbReference type="EMBL" id="NEZ58686.1"/>
    </source>
</evidence>
<dbReference type="GO" id="GO:0005092">
    <property type="term" value="F:GDP-dissociation inhibitor activity"/>
    <property type="evidence" value="ECO:0007669"/>
    <property type="project" value="TreeGrafter"/>
</dbReference>
<evidence type="ECO:0000256" key="2">
    <source>
        <dbReference type="ARBA" id="ARBA00022490"/>
    </source>
</evidence>
<dbReference type="GO" id="GO:0001965">
    <property type="term" value="F:G-protein alpha-subunit binding"/>
    <property type="evidence" value="ECO:0007669"/>
    <property type="project" value="TreeGrafter"/>
</dbReference>